<feature type="binding site" evidence="10">
    <location>
        <position position="249"/>
    </location>
    <ligand>
        <name>K(+)</name>
        <dbReference type="ChEBI" id="CHEBI:29103"/>
    </ligand>
</feature>
<keyword evidence="7 10" id="KW-0460">Magnesium</keyword>
<protein>
    <recommendedName>
        <fullName evidence="10">tRNA modification GTPase MnmE</fullName>
        <ecNumber evidence="10">3.6.-.-</ecNumber>
    </recommendedName>
</protein>
<dbReference type="SUPFAM" id="SSF52540">
    <property type="entry name" value="P-loop containing nucleoside triphosphate hydrolases"/>
    <property type="match status" value="1"/>
</dbReference>
<dbReference type="CDD" id="cd14858">
    <property type="entry name" value="TrmE_N"/>
    <property type="match status" value="1"/>
</dbReference>
<dbReference type="InterPro" id="IPR005225">
    <property type="entry name" value="Small_GTP-bd"/>
</dbReference>
<evidence type="ECO:0000256" key="11">
    <source>
        <dbReference type="RuleBase" id="RU003313"/>
    </source>
</evidence>
<name>A0A6L5YDG8_9BACT</name>
<dbReference type="CDD" id="cd04164">
    <property type="entry name" value="trmE"/>
    <property type="match status" value="1"/>
</dbReference>
<dbReference type="Proteomes" id="UP000473699">
    <property type="component" value="Unassembled WGS sequence"/>
</dbReference>
<gene>
    <name evidence="10 13" type="primary">mnmE</name>
    <name evidence="10" type="synonym">trmE</name>
    <name evidence="13" type="ORF">FYJ74_09320</name>
</gene>
<dbReference type="InterPro" id="IPR031168">
    <property type="entry name" value="G_TrmE"/>
</dbReference>
<evidence type="ECO:0000259" key="12">
    <source>
        <dbReference type="PROSITE" id="PS51709"/>
    </source>
</evidence>
<feature type="binding site" evidence="10">
    <location>
        <position position="253"/>
    </location>
    <ligand>
        <name>Mg(2+)</name>
        <dbReference type="ChEBI" id="CHEBI:18420"/>
    </ligand>
</feature>
<dbReference type="FunFam" id="3.40.50.300:FF:001376">
    <property type="entry name" value="tRNA modification GTPase MnmE"/>
    <property type="match status" value="1"/>
</dbReference>
<comment type="function">
    <text evidence="10">Exhibits a very high intrinsic GTPase hydrolysis rate. Involved in the addition of a carboxymethylaminomethyl (cmnm) group at the wobble position (U34) of certain tRNAs, forming tRNA-cmnm(5)s(2)U34.</text>
</comment>
<dbReference type="Gene3D" id="3.40.50.300">
    <property type="entry name" value="P-loop containing nucleotide triphosphate hydrolases"/>
    <property type="match status" value="1"/>
</dbReference>
<keyword evidence="3 10" id="KW-0819">tRNA processing</keyword>
<dbReference type="Pfam" id="PF01926">
    <property type="entry name" value="MMR_HSR1"/>
    <property type="match status" value="1"/>
</dbReference>
<dbReference type="RefSeq" id="WP_326830924.1">
    <property type="nucleotide sequence ID" value="NZ_VUNH01000010.1"/>
</dbReference>
<comment type="caution">
    <text evidence="10">Lacks conserved residue(s) required for the propagation of feature annotation.</text>
</comment>
<dbReference type="Gene3D" id="1.20.120.430">
    <property type="entry name" value="tRNA modification GTPase MnmE domain 2"/>
    <property type="match status" value="1"/>
</dbReference>
<feature type="domain" description="TrmE-type G" evidence="12">
    <location>
        <begin position="218"/>
        <end position="378"/>
    </location>
</feature>
<dbReference type="InterPro" id="IPR003593">
    <property type="entry name" value="AAA+_ATPase"/>
</dbReference>
<dbReference type="Pfam" id="PF10396">
    <property type="entry name" value="TrmE_N"/>
    <property type="match status" value="1"/>
</dbReference>
<dbReference type="InterPro" id="IPR027266">
    <property type="entry name" value="TrmE/GcvT-like"/>
</dbReference>
<dbReference type="GO" id="GO:0002098">
    <property type="term" value="P:tRNA wobble uridine modification"/>
    <property type="evidence" value="ECO:0007669"/>
    <property type="project" value="TreeGrafter"/>
</dbReference>
<dbReference type="InterPro" id="IPR025867">
    <property type="entry name" value="MnmE_helical"/>
</dbReference>
<evidence type="ECO:0000256" key="9">
    <source>
        <dbReference type="ARBA" id="ARBA00023134"/>
    </source>
</evidence>
<proteinExistence type="inferred from homology"/>
<dbReference type="Gene3D" id="3.30.1360.120">
    <property type="entry name" value="Probable tRNA modification gtpase trme, domain 1"/>
    <property type="match status" value="1"/>
</dbReference>
<keyword evidence="4 10" id="KW-0479">Metal-binding</keyword>
<comment type="similarity">
    <text evidence="1 10 11">Belongs to the TRAFAC class TrmE-Era-EngA-EngB-Septin-like GTPase superfamily. TrmE GTPase family.</text>
</comment>
<evidence type="ECO:0000256" key="4">
    <source>
        <dbReference type="ARBA" id="ARBA00022723"/>
    </source>
</evidence>
<keyword evidence="9 10" id="KW-0342">GTP-binding</keyword>
<dbReference type="InterPro" id="IPR027417">
    <property type="entry name" value="P-loop_NTPase"/>
</dbReference>
<dbReference type="PRINTS" id="PR00326">
    <property type="entry name" value="GTP1OBG"/>
</dbReference>
<feature type="binding site" evidence="10">
    <location>
        <position position="228"/>
    </location>
    <ligand>
        <name>K(+)</name>
        <dbReference type="ChEBI" id="CHEBI:29103"/>
    </ligand>
</feature>
<evidence type="ECO:0000313" key="13">
    <source>
        <dbReference type="EMBL" id="MST56229.1"/>
    </source>
</evidence>
<feature type="binding site" evidence="10">
    <location>
        <begin position="272"/>
        <end position="275"/>
    </location>
    <ligand>
        <name>GTP</name>
        <dbReference type="ChEBI" id="CHEBI:37565"/>
    </ligand>
</feature>
<keyword evidence="2 10" id="KW-0963">Cytoplasm</keyword>
<evidence type="ECO:0000256" key="8">
    <source>
        <dbReference type="ARBA" id="ARBA00022958"/>
    </source>
</evidence>
<organism evidence="13 14">
    <name type="scientific">Pyramidobacter porci</name>
    <dbReference type="NCBI Taxonomy" id="2605789"/>
    <lineage>
        <taxon>Bacteria</taxon>
        <taxon>Thermotogati</taxon>
        <taxon>Synergistota</taxon>
        <taxon>Synergistia</taxon>
        <taxon>Synergistales</taxon>
        <taxon>Dethiosulfovibrionaceae</taxon>
        <taxon>Pyramidobacter</taxon>
    </lineage>
</organism>
<sequence length="455" mass="48497">MFGDTIAAISTAWGNSGIAIVRLSGPDAWAIAQRQVRLQTGAPLKPRFARNAVLLDEAGEVIDHILVLPFRAPHSYTGEDLVELHCHGGSLAAQRCLELLISGGARMALPGEYTRRAFENGRLDLSQAEAVGALIQARSNEALRAANRTLDGELTRAVGEIYEELTALGAEIEVGLDFPEEDVPYIADESLADRLEVVRQSLADLLERCSSGVILREGIRVAIVGRPNAGKSSLLNALLKESRAIVTAIPGTTRDVIEAVLTYRGIPLRLVDTAGITENYHDEVEAIGVERARAAMKEADVCVWVIDGSEPLHQEDVDRVHELADTPHLVVLNKADLPQQISEASLTALIPASTVISVSAAEGLRLDELKESLVGLVSGTGALDTGLNASSRQVEELRGAIASVGTGLKALGDGLDQALVSGCVGDARRSLSRILGGDRDEDLLHEIFGRFCIGK</sequence>
<accession>A0A6L5YDG8</accession>
<dbReference type="InterPro" id="IPR004520">
    <property type="entry name" value="GTPase_MnmE"/>
</dbReference>
<dbReference type="GO" id="GO:0005525">
    <property type="term" value="F:GTP binding"/>
    <property type="evidence" value="ECO:0007669"/>
    <property type="project" value="UniProtKB-UniRule"/>
</dbReference>
<evidence type="ECO:0000313" key="14">
    <source>
        <dbReference type="Proteomes" id="UP000473699"/>
    </source>
</evidence>
<evidence type="ECO:0000256" key="3">
    <source>
        <dbReference type="ARBA" id="ARBA00022694"/>
    </source>
</evidence>
<comment type="subcellular location">
    <subcellularLocation>
        <location evidence="10">Cytoplasm</location>
    </subcellularLocation>
</comment>
<dbReference type="GO" id="GO:0005829">
    <property type="term" value="C:cytosol"/>
    <property type="evidence" value="ECO:0007669"/>
    <property type="project" value="TreeGrafter"/>
</dbReference>
<comment type="subunit">
    <text evidence="10">Homodimer. Heterotetramer of two MnmE and two MnmG subunits.</text>
</comment>
<keyword evidence="5 10" id="KW-0547">Nucleotide-binding</keyword>
<dbReference type="InterPro" id="IPR027368">
    <property type="entry name" value="MnmE_dom2"/>
</dbReference>
<dbReference type="NCBIfam" id="TIGR00450">
    <property type="entry name" value="mnmE_trmE_thdF"/>
    <property type="match status" value="1"/>
</dbReference>
<reference evidence="13 14" key="1">
    <citation type="submission" date="2019-08" db="EMBL/GenBank/DDBJ databases">
        <title>In-depth cultivation of the pig gut microbiome towards novel bacterial diversity and tailored functional studies.</title>
        <authorList>
            <person name="Wylensek D."/>
            <person name="Hitch T.C.A."/>
            <person name="Clavel T."/>
        </authorList>
    </citation>
    <scope>NUCLEOTIDE SEQUENCE [LARGE SCALE GENOMIC DNA]</scope>
    <source>
        <strain evidence="13 14">SM-530-WT-4B</strain>
    </source>
</reference>
<dbReference type="NCBIfam" id="TIGR00231">
    <property type="entry name" value="small_GTP"/>
    <property type="match status" value="1"/>
</dbReference>
<comment type="caution">
    <text evidence="13">The sequence shown here is derived from an EMBL/GenBank/DDBJ whole genome shotgun (WGS) entry which is preliminary data.</text>
</comment>
<dbReference type="SMART" id="SM00382">
    <property type="entry name" value="AAA"/>
    <property type="match status" value="1"/>
</dbReference>
<dbReference type="InterPro" id="IPR018948">
    <property type="entry name" value="GTP-bd_TrmE_N"/>
</dbReference>
<feature type="binding site" evidence="10">
    <location>
        <position position="122"/>
    </location>
    <ligand>
        <name>(6S)-5-formyl-5,6,7,8-tetrahydrofolate</name>
        <dbReference type="ChEBI" id="CHEBI:57457"/>
    </ligand>
</feature>
<feature type="binding site" evidence="10">
    <location>
        <position position="252"/>
    </location>
    <ligand>
        <name>K(+)</name>
        <dbReference type="ChEBI" id="CHEBI:29103"/>
    </ligand>
</feature>
<dbReference type="HAMAP" id="MF_00379">
    <property type="entry name" value="GTPase_MnmE"/>
    <property type="match status" value="1"/>
</dbReference>
<dbReference type="AlphaFoldDB" id="A0A6L5YDG8"/>
<feature type="binding site" evidence="10">
    <location>
        <position position="83"/>
    </location>
    <ligand>
        <name>(6S)-5-formyl-5,6,7,8-tetrahydrofolate</name>
        <dbReference type="ChEBI" id="CHEBI:57457"/>
    </ligand>
</feature>
<dbReference type="PANTHER" id="PTHR42714:SF2">
    <property type="entry name" value="TRNA MODIFICATION GTPASE GTPBP3, MITOCHONDRIAL"/>
    <property type="match status" value="1"/>
</dbReference>
<feature type="binding site" evidence="10">
    <location>
        <begin position="247"/>
        <end position="253"/>
    </location>
    <ligand>
        <name>GTP</name>
        <dbReference type="ChEBI" id="CHEBI:37565"/>
    </ligand>
</feature>
<dbReference type="EC" id="3.6.-.-" evidence="10"/>
<dbReference type="PANTHER" id="PTHR42714">
    <property type="entry name" value="TRNA MODIFICATION GTPASE GTPBP3"/>
    <property type="match status" value="1"/>
</dbReference>
<feature type="binding site" evidence="10">
    <location>
        <position position="22"/>
    </location>
    <ligand>
        <name>(6S)-5-formyl-5,6,7,8-tetrahydrofolate</name>
        <dbReference type="ChEBI" id="CHEBI:57457"/>
    </ligand>
</feature>
<dbReference type="PROSITE" id="PS51709">
    <property type="entry name" value="G_TRME"/>
    <property type="match status" value="1"/>
</dbReference>
<feature type="binding site" evidence="10">
    <location>
        <position position="455"/>
    </location>
    <ligand>
        <name>(6S)-5-formyl-5,6,7,8-tetrahydrofolate</name>
        <dbReference type="ChEBI" id="CHEBI:57457"/>
    </ligand>
</feature>
<dbReference type="InterPro" id="IPR006073">
    <property type="entry name" value="GTP-bd"/>
</dbReference>
<evidence type="ECO:0000256" key="5">
    <source>
        <dbReference type="ARBA" id="ARBA00022741"/>
    </source>
</evidence>
<keyword evidence="8 10" id="KW-0630">Potassium</keyword>
<evidence type="ECO:0000256" key="2">
    <source>
        <dbReference type="ARBA" id="ARBA00022490"/>
    </source>
</evidence>
<keyword evidence="14" id="KW-1185">Reference proteome</keyword>
<dbReference type="Pfam" id="PF12631">
    <property type="entry name" value="MnmE_helical"/>
    <property type="match status" value="1"/>
</dbReference>
<dbReference type="EMBL" id="VUNH01000010">
    <property type="protein sequence ID" value="MST56229.1"/>
    <property type="molecule type" value="Genomic_DNA"/>
</dbReference>
<evidence type="ECO:0000256" key="6">
    <source>
        <dbReference type="ARBA" id="ARBA00022801"/>
    </source>
</evidence>
<evidence type="ECO:0000256" key="1">
    <source>
        <dbReference type="ARBA" id="ARBA00011043"/>
    </source>
</evidence>
<feature type="binding site" evidence="10">
    <location>
        <begin position="333"/>
        <end position="336"/>
    </location>
    <ligand>
        <name>GTP</name>
        <dbReference type="ChEBI" id="CHEBI:37565"/>
    </ligand>
</feature>
<feature type="binding site" evidence="10">
    <location>
        <position position="247"/>
    </location>
    <ligand>
        <name>K(+)</name>
        <dbReference type="ChEBI" id="CHEBI:29103"/>
    </ligand>
</feature>
<comment type="cofactor">
    <cofactor evidence="10">
        <name>K(+)</name>
        <dbReference type="ChEBI" id="CHEBI:29103"/>
    </cofactor>
    <text evidence="10">Binds 1 potassium ion per subunit.</text>
</comment>
<dbReference type="GO" id="GO:0046872">
    <property type="term" value="F:metal ion binding"/>
    <property type="evidence" value="ECO:0007669"/>
    <property type="project" value="UniProtKB-KW"/>
</dbReference>
<evidence type="ECO:0000256" key="10">
    <source>
        <dbReference type="HAMAP-Rule" id="MF_00379"/>
    </source>
</evidence>
<feature type="binding site" evidence="10">
    <location>
        <begin position="228"/>
        <end position="233"/>
    </location>
    <ligand>
        <name>GTP</name>
        <dbReference type="ChEBI" id="CHEBI:37565"/>
    </ligand>
</feature>
<dbReference type="GO" id="GO:0030488">
    <property type="term" value="P:tRNA methylation"/>
    <property type="evidence" value="ECO:0007669"/>
    <property type="project" value="TreeGrafter"/>
</dbReference>
<keyword evidence="6 10" id="KW-0378">Hydrolase</keyword>
<feature type="binding site" evidence="10">
    <location>
        <position position="232"/>
    </location>
    <ligand>
        <name>Mg(2+)</name>
        <dbReference type="ChEBI" id="CHEBI:18420"/>
    </ligand>
</feature>
<evidence type="ECO:0000256" key="7">
    <source>
        <dbReference type="ARBA" id="ARBA00022842"/>
    </source>
</evidence>
<dbReference type="GO" id="GO:0003924">
    <property type="term" value="F:GTPase activity"/>
    <property type="evidence" value="ECO:0007669"/>
    <property type="project" value="UniProtKB-UniRule"/>
</dbReference>